<comment type="subcellular location">
    <subcellularLocation>
        <location evidence="1">Membrane</location>
        <topology evidence="1">Multi-pass membrane protein</topology>
    </subcellularLocation>
</comment>
<feature type="transmembrane region" description="Helical" evidence="5">
    <location>
        <begin position="23"/>
        <end position="43"/>
    </location>
</feature>
<organism evidence="6 7">
    <name type="scientific">Mycoplasmopsis maculosa</name>
    <dbReference type="NCBI Taxonomy" id="114885"/>
    <lineage>
        <taxon>Bacteria</taxon>
        <taxon>Bacillati</taxon>
        <taxon>Mycoplasmatota</taxon>
        <taxon>Mycoplasmoidales</taxon>
        <taxon>Metamycoplasmataceae</taxon>
        <taxon>Mycoplasmopsis</taxon>
    </lineage>
</organism>
<sequence length="419" mass="47592">MNTFNIGNYSESYINFLNNPNTIWITIILFILVLGFGFIIGFFNGIFGSLTLTISNVVGIIIGLILIKIIEPRINSYVLSQFDIKNYDLWFPPNYIINAYIILATITLFNLIAFLLLIILRAIIKKGLEKGKPLRMMRKSVGGVIGLVSMLPTAIFVANAGGFVNSTNNGYNTFNSKMVSLLSFNKARGTTDFTIPAIKGFNAYVELKNKNIDINEMFKKFTNKLSEKNNFVLTLDQENYSFDSDFTTLNPLNTTNPKLGYFFNKEADLNKKGYKSAKYADLDDINSISNIFFTNDLMLETFKYALSVFSIKFEGNLSEQFSEIEKQVEAGTKLYPEAFNDIVVETGENGIYVTENFKNDVVESILNSIYKLINRGYEEIELPKINENGQREQFSSTKQRVKYYLSKIISDLIKVQLKV</sequence>
<dbReference type="GO" id="GO:0009403">
    <property type="term" value="P:toxin biosynthetic process"/>
    <property type="evidence" value="ECO:0007669"/>
    <property type="project" value="InterPro"/>
</dbReference>
<evidence type="ECO:0000256" key="4">
    <source>
        <dbReference type="ARBA" id="ARBA00023136"/>
    </source>
</evidence>
<name>A0A449B4Y6_9BACT</name>
<keyword evidence="7" id="KW-1185">Reference proteome</keyword>
<feature type="transmembrane region" description="Helical" evidence="5">
    <location>
        <begin position="95"/>
        <end position="120"/>
    </location>
</feature>
<evidence type="ECO:0000256" key="1">
    <source>
        <dbReference type="ARBA" id="ARBA00004141"/>
    </source>
</evidence>
<keyword evidence="4 5" id="KW-0472">Membrane</keyword>
<reference evidence="6 7" key="1">
    <citation type="submission" date="2019-01" db="EMBL/GenBank/DDBJ databases">
        <authorList>
            <consortium name="Pathogen Informatics"/>
        </authorList>
    </citation>
    <scope>NUCLEOTIDE SEQUENCE [LARGE SCALE GENOMIC DNA]</scope>
    <source>
        <strain evidence="6 7">NCTC10168</strain>
    </source>
</reference>
<evidence type="ECO:0000256" key="2">
    <source>
        <dbReference type="ARBA" id="ARBA00022692"/>
    </source>
</evidence>
<proteinExistence type="predicted"/>
<keyword evidence="3 5" id="KW-1133">Transmembrane helix</keyword>
<keyword evidence="2 5" id="KW-0812">Transmembrane</keyword>
<feature type="transmembrane region" description="Helical" evidence="5">
    <location>
        <begin position="141"/>
        <end position="164"/>
    </location>
</feature>
<dbReference type="Pfam" id="PF02674">
    <property type="entry name" value="Colicin_V"/>
    <property type="match status" value="1"/>
</dbReference>
<dbReference type="RefSeq" id="WP_129646964.1">
    <property type="nucleotide sequence ID" value="NZ_LR215037.1"/>
</dbReference>
<gene>
    <name evidence="6" type="ORF">NCTC10168_00595</name>
</gene>
<evidence type="ECO:0000313" key="7">
    <source>
        <dbReference type="Proteomes" id="UP000290243"/>
    </source>
</evidence>
<dbReference type="KEGG" id="mmau:NCTC10168_00595"/>
<feature type="transmembrane region" description="Helical" evidence="5">
    <location>
        <begin position="50"/>
        <end position="70"/>
    </location>
</feature>
<evidence type="ECO:0000256" key="5">
    <source>
        <dbReference type="SAM" id="Phobius"/>
    </source>
</evidence>
<dbReference type="AlphaFoldDB" id="A0A449B4Y6"/>
<dbReference type="Proteomes" id="UP000290243">
    <property type="component" value="Chromosome"/>
</dbReference>
<accession>A0A449B4Y6</accession>
<dbReference type="GO" id="GO:0016020">
    <property type="term" value="C:membrane"/>
    <property type="evidence" value="ECO:0007669"/>
    <property type="project" value="UniProtKB-SubCell"/>
</dbReference>
<protein>
    <submittedName>
        <fullName evidence="6">Colicin V production protein</fullName>
    </submittedName>
</protein>
<dbReference type="InterPro" id="IPR003825">
    <property type="entry name" value="Colicin-V_CvpA"/>
</dbReference>
<dbReference type="EMBL" id="LR215037">
    <property type="protein sequence ID" value="VEU75667.1"/>
    <property type="molecule type" value="Genomic_DNA"/>
</dbReference>
<evidence type="ECO:0000313" key="6">
    <source>
        <dbReference type="EMBL" id="VEU75667.1"/>
    </source>
</evidence>
<evidence type="ECO:0000256" key="3">
    <source>
        <dbReference type="ARBA" id="ARBA00022989"/>
    </source>
</evidence>